<reference evidence="2" key="1">
    <citation type="submission" date="2021-09" db="EMBL/GenBank/DDBJ databases">
        <authorList>
            <consortium name="AG Swart"/>
            <person name="Singh M."/>
            <person name="Singh A."/>
            <person name="Seah K."/>
            <person name="Emmerich C."/>
        </authorList>
    </citation>
    <scope>NUCLEOTIDE SEQUENCE</scope>
    <source>
        <strain evidence="2">ATCC30299</strain>
    </source>
</reference>
<proteinExistence type="predicted"/>
<sequence length="378" mass="43330">MGSCCSNRSVQIISENQLPVDSILKTRIVDPSKLENVELIISEYAARIKGEFENKVEKFLEPANPLTLQQFESMIKSQYDQLSGQFKELFINEESGWNVPFELIEKSLSALLSSCKAKEPIFRLMNDINSVEYTNALKLELLEEFLLNHSSPVVLLKKYQKSSKGTFVMQGLSELYELINSSDKEPQTLKTTVHNQLKRARESLSIEKSKAETMYYGVMNLSWHIIPENDVFSNKGDTENREFSATSMSTGERPYNSFYNSLELTVENLEHDKCLEVEGKIIEENSEFYLNQSADEEVIKDDGKEKKQTVVSNCDTSYTTDRKIEKSKPHSKKKPIDKNFLKKSKTSATVNRFVNEGLEKLKEMPYNKMRKNAKGDKT</sequence>
<dbReference type="EMBL" id="CAJZBQ010000009">
    <property type="protein sequence ID" value="CAG9312962.1"/>
    <property type="molecule type" value="Genomic_DNA"/>
</dbReference>
<feature type="region of interest" description="Disordered" evidence="1">
    <location>
        <begin position="320"/>
        <end position="343"/>
    </location>
</feature>
<dbReference type="AlphaFoldDB" id="A0AAU9IFS7"/>
<feature type="compositionally biased region" description="Basic and acidic residues" evidence="1">
    <location>
        <begin position="320"/>
        <end position="340"/>
    </location>
</feature>
<organism evidence="2 3">
    <name type="scientific">Blepharisma stoltei</name>
    <dbReference type="NCBI Taxonomy" id="1481888"/>
    <lineage>
        <taxon>Eukaryota</taxon>
        <taxon>Sar</taxon>
        <taxon>Alveolata</taxon>
        <taxon>Ciliophora</taxon>
        <taxon>Postciliodesmatophora</taxon>
        <taxon>Heterotrichea</taxon>
        <taxon>Heterotrichida</taxon>
        <taxon>Blepharismidae</taxon>
        <taxon>Blepharisma</taxon>
    </lineage>
</organism>
<gene>
    <name evidence="2" type="ORF">BSTOLATCC_MIC7753</name>
</gene>
<comment type="caution">
    <text evidence="2">The sequence shown here is derived from an EMBL/GenBank/DDBJ whole genome shotgun (WGS) entry which is preliminary data.</text>
</comment>
<evidence type="ECO:0000313" key="2">
    <source>
        <dbReference type="EMBL" id="CAG9312962.1"/>
    </source>
</evidence>
<keyword evidence="3" id="KW-1185">Reference proteome</keyword>
<dbReference type="Proteomes" id="UP001162131">
    <property type="component" value="Unassembled WGS sequence"/>
</dbReference>
<evidence type="ECO:0000313" key="3">
    <source>
        <dbReference type="Proteomes" id="UP001162131"/>
    </source>
</evidence>
<accession>A0AAU9IFS7</accession>
<evidence type="ECO:0000256" key="1">
    <source>
        <dbReference type="SAM" id="MobiDB-lite"/>
    </source>
</evidence>
<protein>
    <submittedName>
        <fullName evidence="2">Uncharacterized protein</fullName>
    </submittedName>
</protein>
<name>A0AAU9IFS7_9CILI</name>